<keyword evidence="1" id="KW-0732">Signal</keyword>
<reference evidence="3" key="1">
    <citation type="submission" date="2023-09" db="UniProtKB">
        <authorList>
            <consortium name="Ensembl"/>
        </authorList>
    </citation>
    <scope>IDENTIFICATION</scope>
</reference>
<evidence type="ECO:0000313" key="3">
    <source>
        <dbReference type="Ensembl" id="ENSBMSP00010015835.1"/>
    </source>
</evidence>
<dbReference type="Pfam" id="PF08434">
    <property type="entry name" value="CLCA"/>
    <property type="match status" value="1"/>
</dbReference>
<dbReference type="GeneTree" id="ENSGT00940000161548"/>
<gene>
    <name evidence="3" type="primary">CLCA2</name>
</gene>
<dbReference type="InterPro" id="IPR013642">
    <property type="entry name" value="CLCA_N"/>
</dbReference>
<feature type="signal peptide" evidence="1">
    <location>
        <begin position="1"/>
        <end position="31"/>
    </location>
</feature>
<sequence>MTHGDSAGPVCSLKFVTLLVVLGPELLFVGAGVQLQENGYNGLLVAINPQVSEDQNLIPNIKEMITEASYYLFNATKRRVFFRNIKILIPATWKANNYSKVKQESYETDNFSDIEMRFCPSEDYSRA</sequence>
<feature type="domain" description="Calcium-activated chloride channel N-terminal" evidence="2">
    <location>
        <begin position="33"/>
        <end position="110"/>
    </location>
</feature>
<accession>A0A8C0D3W0</accession>
<name>A0A8C0D3W0_BALMU</name>
<evidence type="ECO:0000259" key="2">
    <source>
        <dbReference type="Pfam" id="PF08434"/>
    </source>
</evidence>
<organism evidence="3">
    <name type="scientific">Balaenoptera musculus</name>
    <name type="common">Blue whale</name>
    <dbReference type="NCBI Taxonomy" id="9771"/>
    <lineage>
        <taxon>Eukaryota</taxon>
        <taxon>Metazoa</taxon>
        <taxon>Chordata</taxon>
        <taxon>Craniata</taxon>
        <taxon>Vertebrata</taxon>
        <taxon>Euteleostomi</taxon>
        <taxon>Mammalia</taxon>
        <taxon>Eutheria</taxon>
        <taxon>Laurasiatheria</taxon>
        <taxon>Artiodactyla</taxon>
        <taxon>Whippomorpha</taxon>
        <taxon>Cetacea</taxon>
        <taxon>Mysticeti</taxon>
        <taxon>Balaenopteridae</taxon>
        <taxon>Balaenoptera</taxon>
    </lineage>
</organism>
<protein>
    <submittedName>
        <fullName evidence="3">Chloride channel accessory 2</fullName>
    </submittedName>
</protein>
<proteinExistence type="predicted"/>
<feature type="chain" id="PRO_5034452892" evidence="1">
    <location>
        <begin position="32"/>
        <end position="127"/>
    </location>
</feature>
<evidence type="ECO:0000256" key="1">
    <source>
        <dbReference type="SAM" id="SignalP"/>
    </source>
</evidence>
<dbReference type="AlphaFoldDB" id="A0A8C0D3W0"/>
<dbReference type="Ensembl" id="ENSBMST00010017529.1">
    <property type="protein sequence ID" value="ENSBMSP00010015835.1"/>
    <property type="gene ID" value="ENSBMSG00010011495.1"/>
</dbReference>